<sequence>PRKRENSCSQIKRGNPCVQENLPMFHKSAHDFASET</sequence>
<keyword evidence="2" id="KW-1185">Reference proteome</keyword>
<gene>
    <name evidence="1" type="ORF">X975_26742</name>
</gene>
<accession>A0A087TJV7</accession>
<feature type="non-terminal residue" evidence="1">
    <location>
        <position position="36"/>
    </location>
</feature>
<organism evidence="1 2">
    <name type="scientific">Stegodyphus mimosarum</name>
    <name type="common">African social velvet spider</name>
    <dbReference type="NCBI Taxonomy" id="407821"/>
    <lineage>
        <taxon>Eukaryota</taxon>
        <taxon>Metazoa</taxon>
        <taxon>Ecdysozoa</taxon>
        <taxon>Arthropoda</taxon>
        <taxon>Chelicerata</taxon>
        <taxon>Arachnida</taxon>
        <taxon>Araneae</taxon>
        <taxon>Araneomorphae</taxon>
        <taxon>Entelegynae</taxon>
        <taxon>Eresoidea</taxon>
        <taxon>Eresidae</taxon>
        <taxon>Stegodyphus</taxon>
    </lineage>
</organism>
<reference evidence="1 2" key="1">
    <citation type="submission" date="2013-11" db="EMBL/GenBank/DDBJ databases">
        <title>Genome sequencing of Stegodyphus mimosarum.</title>
        <authorList>
            <person name="Bechsgaard J."/>
        </authorList>
    </citation>
    <scope>NUCLEOTIDE SEQUENCE [LARGE SCALE GENOMIC DNA]</scope>
</reference>
<proteinExistence type="predicted"/>
<dbReference type="EMBL" id="KK115556">
    <property type="protein sequence ID" value="KFM65396.1"/>
    <property type="molecule type" value="Genomic_DNA"/>
</dbReference>
<feature type="non-terminal residue" evidence="1">
    <location>
        <position position="1"/>
    </location>
</feature>
<evidence type="ECO:0000313" key="1">
    <source>
        <dbReference type="EMBL" id="KFM65396.1"/>
    </source>
</evidence>
<dbReference type="AlphaFoldDB" id="A0A087TJV7"/>
<evidence type="ECO:0000313" key="2">
    <source>
        <dbReference type="Proteomes" id="UP000054359"/>
    </source>
</evidence>
<name>A0A087TJV7_STEMI</name>
<protein>
    <submittedName>
        <fullName evidence="1">Uncharacterized protein</fullName>
    </submittedName>
</protein>
<dbReference type="Proteomes" id="UP000054359">
    <property type="component" value="Unassembled WGS sequence"/>
</dbReference>